<keyword evidence="2" id="KW-1185">Reference proteome</keyword>
<feature type="non-terminal residue" evidence="1">
    <location>
        <position position="53"/>
    </location>
</feature>
<organism evidence="1 2">
    <name type="scientific">Nitratidesulfovibrio oxamicus</name>
    <dbReference type="NCBI Taxonomy" id="32016"/>
    <lineage>
        <taxon>Bacteria</taxon>
        <taxon>Pseudomonadati</taxon>
        <taxon>Thermodesulfobacteriota</taxon>
        <taxon>Desulfovibrionia</taxon>
        <taxon>Desulfovibrionales</taxon>
        <taxon>Desulfovibrionaceae</taxon>
        <taxon>Nitratidesulfovibrio</taxon>
    </lineage>
</organism>
<name>A0ABS0J689_9BACT</name>
<sequence length="53" mass="5458">MHRLHAACLPTMQRRRCRLARTILLVLVLGAALPAAVLAADAARPGAGAPGGM</sequence>
<reference evidence="1 2" key="1">
    <citation type="submission" date="2019-08" db="EMBL/GenBank/DDBJ databases">
        <authorList>
            <person name="Luo N."/>
        </authorList>
    </citation>
    <scope>NUCLEOTIDE SEQUENCE [LARGE SCALE GENOMIC DNA]</scope>
    <source>
        <strain evidence="1 2">NCIMB 9442</strain>
    </source>
</reference>
<gene>
    <name evidence="1" type="ORF">FVW20_13300</name>
</gene>
<proteinExistence type="predicted"/>
<evidence type="ECO:0000313" key="2">
    <source>
        <dbReference type="Proteomes" id="UP001194469"/>
    </source>
</evidence>
<dbReference type="EMBL" id="VRYY01000426">
    <property type="protein sequence ID" value="MBG3877957.1"/>
    <property type="molecule type" value="Genomic_DNA"/>
</dbReference>
<dbReference type="Proteomes" id="UP001194469">
    <property type="component" value="Unassembled WGS sequence"/>
</dbReference>
<protein>
    <submittedName>
        <fullName evidence="1">TolC family protein</fullName>
    </submittedName>
</protein>
<accession>A0ABS0J689</accession>
<comment type="caution">
    <text evidence="1">The sequence shown here is derived from an EMBL/GenBank/DDBJ whole genome shotgun (WGS) entry which is preliminary data.</text>
</comment>
<evidence type="ECO:0000313" key="1">
    <source>
        <dbReference type="EMBL" id="MBG3877957.1"/>
    </source>
</evidence>